<protein>
    <submittedName>
        <fullName evidence="1">Uncharacterized protein</fullName>
    </submittedName>
</protein>
<dbReference type="EMBL" id="CP036434">
    <property type="protein sequence ID" value="QDV08177.1"/>
    <property type="molecule type" value="Genomic_DNA"/>
</dbReference>
<accession>A0A518EVR5</accession>
<evidence type="ECO:0000313" key="2">
    <source>
        <dbReference type="Proteomes" id="UP000320390"/>
    </source>
</evidence>
<dbReference type="AlphaFoldDB" id="A0A518EVR5"/>
<evidence type="ECO:0000313" key="1">
    <source>
        <dbReference type="EMBL" id="QDV08177.1"/>
    </source>
</evidence>
<name>A0A518EVR5_9BACT</name>
<sequence>MERLDQCGAPQAQLHHYCYSAQLTGVYHLFCNFGFGSTDHLNLQGA</sequence>
<gene>
    <name evidence="1" type="ORF">Poly30_37130</name>
</gene>
<organism evidence="1 2">
    <name type="scientific">Saltatorellus ferox</name>
    <dbReference type="NCBI Taxonomy" id="2528018"/>
    <lineage>
        <taxon>Bacteria</taxon>
        <taxon>Pseudomonadati</taxon>
        <taxon>Planctomycetota</taxon>
        <taxon>Planctomycetia</taxon>
        <taxon>Planctomycetia incertae sedis</taxon>
        <taxon>Saltatorellus</taxon>
    </lineage>
</organism>
<dbReference type="Proteomes" id="UP000320390">
    <property type="component" value="Chromosome"/>
</dbReference>
<proteinExistence type="predicted"/>
<keyword evidence="2" id="KW-1185">Reference proteome</keyword>
<reference evidence="1 2" key="1">
    <citation type="submission" date="2019-02" db="EMBL/GenBank/DDBJ databases">
        <title>Deep-cultivation of Planctomycetes and their phenomic and genomic characterization uncovers novel biology.</title>
        <authorList>
            <person name="Wiegand S."/>
            <person name="Jogler M."/>
            <person name="Boedeker C."/>
            <person name="Pinto D."/>
            <person name="Vollmers J."/>
            <person name="Rivas-Marin E."/>
            <person name="Kohn T."/>
            <person name="Peeters S.H."/>
            <person name="Heuer A."/>
            <person name="Rast P."/>
            <person name="Oberbeckmann S."/>
            <person name="Bunk B."/>
            <person name="Jeske O."/>
            <person name="Meyerdierks A."/>
            <person name="Storesund J.E."/>
            <person name="Kallscheuer N."/>
            <person name="Luecker S."/>
            <person name="Lage O.M."/>
            <person name="Pohl T."/>
            <person name="Merkel B.J."/>
            <person name="Hornburger P."/>
            <person name="Mueller R.-W."/>
            <person name="Bruemmer F."/>
            <person name="Labrenz M."/>
            <person name="Spormann A.M."/>
            <person name="Op den Camp H."/>
            <person name="Overmann J."/>
            <person name="Amann R."/>
            <person name="Jetten M.S.M."/>
            <person name="Mascher T."/>
            <person name="Medema M.H."/>
            <person name="Devos D.P."/>
            <person name="Kaster A.-K."/>
            <person name="Ovreas L."/>
            <person name="Rohde M."/>
            <person name="Galperin M.Y."/>
            <person name="Jogler C."/>
        </authorList>
    </citation>
    <scope>NUCLEOTIDE SEQUENCE [LARGE SCALE GENOMIC DNA]</scope>
    <source>
        <strain evidence="1 2">Poly30</strain>
    </source>
</reference>